<protein>
    <submittedName>
        <fullName evidence="1">Uncharacterized protein</fullName>
    </submittedName>
</protein>
<keyword evidence="2" id="KW-1185">Reference proteome</keyword>
<feature type="non-terminal residue" evidence="1">
    <location>
        <position position="17"/>
    </location>
</feature>
<evidence type="ECO:0000313" key="2">
    <source>
        <dbReference type="Proteomes" id="UP000887013"/>
    </source>
</evidence>
<name>A0A8X6ULI3_NEPPI</name>
<organism evidence="1 2">
    <name type="scientific">Nephila pilipes</name>
    <name type="common">Giant wood spider</name>
    <name type="synonym">Nephila maculata</name>
    <dbReference type="NCBI Taxonomy" id="299642"/>
    <lineage>
        <taxon>Eukaryota</taxon>
        <taxon>Metazoa</taxon>
        <taxon>Ecdysozoa</taxon>
        <taxon>Arthropoda</taxon>
        <taxon>Chelicerata</taxon>
        <taxon>Arachnida</taxon>
        <taxon>Araneae</taxon>
        <taxon>Araneomorphae</taxon>
        <taxon>Entelegynae</taxon>
        <taxon>Araneoidea</taxon>
        <taxon>Nephilidae</taxon>
        <taxon>Nephila</taxon>
    </lineage>
</organism>
<dbReference type="Proteomes" id="UP000887013">
    <property type="component" value="Unassembled WGS sequence"/>
</dbReference>
<dbReference type="AlphaFoldDB" id="A0A8X6ULI3"/>
<dbReference type="EMBL" id="BMAW01083468">
    <property type="protein sequence ID" value="GFU34236.1"/>
    <property type="molecule type" value="Genomic_DNA"/>
</dbReference>
<proteinExistence type="predicted"/>
<accession>A0A8X6ULI3</accession>
<reference evidence="1" key="1">
    <citation type="submission" date="2020-08" db="EMBL/GenBank/DDBJ databases">
        <title>Multicomponent nature underlies the extraordinary mechanical properties of spider dragline silk.</title>
        <authorList>
            <person name="Kono N."/>
            <person name="Nakamura H."/>
            <person name="Mori M."/>
            <person name="Yoshida Y."/>
            <person name="Ohtoshi R."/>
            <person name="Malay A.D."/>
            <person name="Moran D.A.P."/>
            <person name="Tomita M."/>
            <person name="Numata K."/>
            <person name="Arakawa K."/>
        </authorList>
    </citation>
    <scope>NUCLEOTIDE SEQUENCE</scope>
</reference>
<comment type="caution">
    <text evidence="1">The sequence shown here is derived from an EMBL/GenBank/DDBJ whole genome shotgun (WGS) entry which is preliminary data.</text>
</comment>
<evidence type="ECO:0000313" key="1">
    <source>
        <dbReference type="EMBL" id="GFU34236.1"/>
    </source>
</evidence>
<gene>
    <name evidence="1" type="ORF">NPIL_355641</name>
</gene>
<sequence>NSFCLKKLNFSRYWDLK</sequence>